<comment type="caution">
    <text evidence="1">The sequence shown here is derived from an EMBL/GenBank/DDBJ whole genome shotgun (WGS) entry which is preliminary data.</text>
</comment>
<accession>A0A8J3J190</accession>
<dbReference type="RefSeq" id="WP_203658356.1">
    <property type="nucleotide sequence ID" value="NZ_BAAAZM010000013.1"/>
</dbReference>
<dbReference type="EMBL" id="BOMB01000019">
    <property type="protein sequence ID" value="GID12368.1"/>
    <property type="molecule type" value="Genomic_DNA"/>
</dbReference>
<dbReference type="Gene3D" id="3.30.1420.10">
    <property type="match status" value="1"/>
</dbReference>
<evidence type="ECO:0000313" key="2">
    <source>
        <dbReference type="Proteomes" id="UP000612808"/>
    </source>
</evidence>
<dbReference type="InterPro" id="IPR043163">
    <property type="entry name" value="DsrC-like_N"/>
</dbReference>
<gene>
    <name evidence="1" type="ORF">Aru02nite_32570</name>
</gene>
<evidence type="ECO:0000313" key="1">
    <source>
        <dbReference type="EMBL" id="GID12368.1"/>
    </source>
</evidence>
<dbReference type="Proteomes" id="UP000612808">
    <property type="component" value="Unassembled WGS sequence"/>
</dbReference>
<reference evidence="1" key="1">
    <citation type="submission" date="2021-01" db="EMBL/GenBank/DDBJ databases">
        <title>Whole genome shotgun sequence of Actinocatenispora rupis NBRC 107355.</title>
        <authorList>
            <person name="Komaki H."/>
            <person name="Tamura T."/>
        </authorList>
    </citation>
    <scope>NUCLEOTIDE SEQUENCE</scope>
    <source>
        <strain evidence="1">NBRC 107355</strain>
    </source>
</reference>
<proteinExistence type="predicted"/>
<keyword evidence="2" id="KW-1185">Reference proteome</keyword>
<dbReference type="AlphaFoldDB" id="A0A8J3J190"/>
<sequence>MSVATIAGHQVHVDGEGFLTEYDEWDEALADQLTVAGNPRRCTTFPTPGTVDSGVVTMTSPVLVGFDGVGRQPARHEVMQAAVLRHRPLRIVAAFHQPIEPYTVEPQGTTPGAVGELSRQMFDEQVEAIRAEYPVDPARGQHIVEPAVAPPMHPGKVRDCMCAKVCSMRALTLWLVVLRSCFQPDSGGSPSRGFAVGHDHRPVALVAAVRHDRRALTLLVDAGVSERPAVVSVTGQRIPDRAVSRVSASMTTCRLVEYRCPSTGPTPADPWSQPARRP</sequence>
<organism evidence="1 2">
    <name type="scientific">Actinocatenispora rupis</name>
    <dbReference type="NCBI Taxonomy" id="519421"/>
    <lineage>
        <taxon>Bacteria</taxon>
        <taxon>Bacillati</taxon>
        <taxon>Actinomycetota</taxon>
        <taxon>Actinomycetes</taxon>
        <taxon>Micromonosporales</taxon>
        <taxon>Micromonosporaceae</taxon>
        <taxon>Actinocatenispora</taxon>
    </lineage>
</organism>
<name>A0A8J3J190_9ACTN</name>
<protein>
    <submittedName>
        <fullName evidence="1">Uncharacterized protein</fullName>
    </submittedName>
</protein>